<dbReference type="PANTHER" id="PTHR30146">
    <property type="entry name" value="LACI-RELATED TRANSCRIPTIONAL REPRESSOR"/>
    <property type="match status" value="1"/>
</dbReference>
<dbReference type="GO" id="GO:0003700">
    <property type="term" value="F:DNA-binding transcription factor activity"/>
    <property type="evidence" value="ECO:0007669"/>
    <property type="project" value="TreeGrafter"/>
</dbReference>
<keyword evidence="1" id="KW-0238">DNA-binding</keyword>
<dbReference type="SMART" id="SM00354">
    <property type="entry name" value="HTH_LACI"/>
    <property type="match status" value="1"/>
</dbReference>
<dbReference type="CDD" id="cd06267">
    <property type="entry name" value="PBP1_LacI_sugar_binding-like"/>
    <property type="match status" value="1"/>
</dbReference>
<dbReference type="InterPro" id="IPR010982">
    <property type="entry name" value="Lambda_DNA-bd_dom_sf"/>
</dbReference>
<dbReference type="InterPro" id="IPR000843">
    <property type="entry name" value="HTH_LacI"/>
</dbReference>
<dbReference type="PANTHER" id="PTHR30146:SF109">
    <property type="entry name" value="HTH-TYPE TRANSCRIPTIONAL REGULATOR GALS"/>
    <property type="match status" value="1"/>
</dbReference>
<dbReference type="InterPro" id="IPR046335">
    <property type="entry name" value="LacI/GalR-like_sensor"/>
</dbReference>
<dbReference type="InterPro" id="IPR028082">
    <property type="entry name" value="Peripla_BP_I"/>
</dbReference>
<dbReference type="GO" id="GO:0000976">
    <property type="term" value="F:transcription cis-regulatory region binding"/>
    <property type="evidence" value="ECO:0007669"/>
    <property type="project" value="TreeGrafter"/>
</dbReference>
<dbReference type="Gene3D" id="3.40.50.2300">
    <property type="match status" value="2"/>
</dbReference>
<accession>A0A857KF37</accession>
<protein>
    <submittedName>
        <fullName evidence="1">LacI family DNA-binding transcriptional regulator</fullName>
    </submittedName>
</protein>
<dbReference type="CDD" id="cd01392">
    <property type="entry name" value="HTH_LacI"/>
    <property type="match status" value="1"/>
</dbReference>
<proteinExistence type="predicted"/>
<gene>
    <name evidence="1" type="ORF">GII30_00975</name>
</gene>
<dbReference type="SUPFAM" id="SSF47413">
    <property type="entry name" value="lambda repressor-like DNA-binding domains"/>
    <property type="match status" value="1"/>
</dbReference>
<dbReference type="PROSITE" id="PS50932">
    <property type="entry name" value="HTH_LACI_2"/>
    <property type="match status" value="1"/>
</dbReference>
<dbReference type="Pfam" id="PF13377">
    <property type="entry name" value="Peripla_BP_3"/>
    <property type="match status" value="1"/>
</dbReference>
<dbReference type="EMBL" id="CP045810">
    <property type="protein sequence ID" value="QHN37943.1"/>
    <property type="molecule type" value="Genomic_DNA"/>
</dbReference>
<evidence type="ECO:0000313" key="1">
    <source>
        <dbReference type="EMBL" id="QHN37943.1"/>
    </source>
</evidence>
<dbReference type="Gene3D" id="1.10.260.40">
    <property type="entry name" value="lambda repressor-like DNA-binding domains"/>
    <property type="match status" value="1"/>
</dbReference>
<dbReference type="Pfam" id="PF00356">
    <property type="entry name" value="LacI"/>
    <property type="match status" value="1"/>
</dbReference>
<reference evidence="1" key="1">
    <citation type="journal article" date="2021" name="Nat. Microbiol.">
        <title>Cocultivation of an ultrasmall environmental parasitic bacterium with lytic ability against bacteria associated with wastewater foams.</title>
        <authorList>
            <person name="Batinovic S."/>
            <person name="Rose J.J.A."/>
            <person name="Ratcliffe J."/>
            <person name="Seviour R.J."/>
            <person name="Petrovski S."/>
        </authorList>
    </citation>
    <scope>NUCLEOTIDE SEQUENCE</scope>
    <source>
        <strain evidence="1">CON44</strain>
    </source>
</reference>
<dbReference type="AlphaFoldDB" id="A0A857KF37"/>
<dbReference type="RefSeq" id="WP_005191975.1">
    <property type="nucleotide sequence ID" value="NZ_CP045804.1"/>
</dbReference>
<dbReference type="SUPFAM" id="SSF53822">
    <property type="entry name" value="Periplasmic binding protein-like I"/>
    <property type="match status" value="1"/>
</dbReference>
<organism evidence="1">
    <name type="scientific">Gordonia amarae</name>
    <dbReference type="NCBI Taxonomy" id="36821"/>
    <lineage>
        <taxon>Bacteria</taxon>
        <taxon>Bacillati</taxon>
        <taxon>Actinomycetota</taxon>
        <taxon>Actinomycetes</taxon>
        <taxon>Mycobacteriales</taxon>
        <taxon>Gordoniaceae</taxon>
        <taxon>Gordonia</taxon>
    </lineage>
</organism>
<name>A0A857KF37_9ACTN</name>
<sequence>MPPTPHRRGRPTIYDVARAAGVSKSLVSLVLQGSPKVSEQSRRAVEQAIAELGYRPSRAASNLAAGRTRLVGVLIDDYTNLWFVDLVRGLHAALGPRGYRLSVADIATADQAEHPVESFLSTRVDGIVVGMDPPDGLWSGKVPPVVVAGTRELSPPHAGSPFASVANDDAAGARLVAGHLAGLGHRIVGHVAVAGGAGTARRTAFTDEMQALGGTVHVTASVGPASDELGHAGAMELLAAHPGITAVFAANDVIAVGVLAAARDLGLRVPDDLSVVGYDDTSLAAARLIGLTTVDDRGFDVGAAAGRLLADRMEGRIIEPTATVLPPTLTIRGTTGPVRTT</sequence>